<feature type="transmembrane region" description="Helical" evidence="2">
    <location>
        <begin position="64"/>
        <end position="83"/>
    </location>
</feature>
<evidence type="ECO:0000313" key="5">
    <source>
        <dbReference type="Proteomes" id="UP000198506"/>
    </source>
</evidence>
<keyword evidence="2" id="KW-1133">Transmembrane helix</keyword>
<evidence type="ECO:0000259" key="3">
    <source>
        <dbReference type="Pfam" id="PF01882"/>
    </source>
</evidence>
<reference evidence="4 5" key="1">
    <citation type="submission" date="2016-10" db="EMBL/GenBank/DDBJ databases">
        <authorList>
            <person name="Varghese N."/>
            <person name="Submissions S."/>
        </authorList>
    </citation>
    <scope>NUCLEOTIDE SEQUENCE [LARGE SCALE GENOMIC DNA]</scope>
    <source>
        <strain evidence="4 5">IAM 15147</strain>
    </source>
</reference>
<dbReference type="PANTHER" id="PTHR34351:SF1">
    <property type="entry name" value="SLR1927 PROTEIN"/>
    <property type="match status" value="1"/>
</dbReference>
<dbReference type="RefSeq" id="WP_092915138.1">
    <property type="nucleotide sequence ID" value="NZ_FOZN01000001.1"/>
</dbReference>
<feature type="domain" description="DUF58" evidence="3">
    <location>
        <begin position="217"/>
        <end position="285"/>
    </location>
</feature>
<organism evidence="4 5">
    <name type="scientific">Agrococcus baldri</name>
    <dbReference type="NCBI Taxonomy" id="153730"/>
    <lineage>
        <taxon>Bacteria</taxon>
        <taxon>Bacillati</taxon>
        <taxon>Actinomycetota</taxon>
        <taxon>Actinomycetes</taxon>
        <taxon>Micrococcales</taxon>
        <taxon>Microbacteriaceae</taxon>
        <taxon>Agrococcus</taxon>
    </lineage>
</organism>
<feature type="region of interest" description="Disordered" evidence="1">
    <location>
        <begin position="1"/>
        <end position="39"/>
    </location>
</feature>
<sequence>MAGEGSRQSGAADGATSGDQSGSRRGTRRQADRSSARPTPRGGVLLMAGALLLVAAYWERQVVLLVPAALCLSIVLLGAWWAIGAVGSVRLGVPGVVQEGADASLRIAGERRHAGARWSTWAPGPERYLLLEGELDGEGRDTVRLGEHARGRWRLAPVSVTALDPFRVMRTTRTVDPLASLVVGPEVLAIPSSALRSNREEGRLAQSRTADNVDAMVREWRPGDPQRRVHWRQSAKRGQLMVRQEANPSSDDDLVVVDTAAAADADRDAQDRLARAACSIVRALAGQERTVVVHETGEPSILRADWRDLPAALAAFASMEAVERAEPERPGGAPAHVIALEESAPETWTLTPGTTLWLVAARDAPPRRIAPGSRVRIQRWIDRVGPVRELS</sequence>
<gene>
    <name evidence="4" type="ORF">SAMN04487783_0274</name>
</gene>
<name>A0AA94HK92_9MICO</name>
<keyword evidence="2" id="KW-0812">Transmembrane</keyword>
<comment type="caution">
    <text evidence="4">The sequence shown here is derived from an EMBL/GenBank/DDBJ whole genome shotgun (WGS) entry which is preliminary data.</text>
</comment>
<dbReference type="Proteomes" id="UP000198506">
    <property type="component" value="Unassembled WGS sequence"/>
</dbReference>
<dbReference type="EMBL" id="FOZN01000001">
    <property type="protein sequence ID" value="SFR98810.1"/>
    <property type="molecule type" value="Genomic_DNA"/>
</dbReference>
<keyword evidence="5" id="KW-1185">Reference proteome</keyword>
<dbReference type="InterPro" id="IPR002881">
    <property type="entry name" value="DUF58"/>
</dbReference>
<keyword evidence="2" id="KW-0472">Membrane</keyword>
<evidence type="ECO:0000256" key="1">
    <source>
        <dbReference type="SAM" id="MobiDB-lite"/>
    </source>
</evidence>
<evidence type="ECO:0000256" key="2">
    <source>
        <dbReference type="SAM" id="Phobius"/>
    </source>
</evidence>
<dbReference type="PANTHER" id="PTHR34351">
    <property type="entry name" value="SLR1927 PROTEIN-RELATED"/>
    <property type="match status" value="1"/>
</dbReference>
<accession>A0AA94HK92</accession>
<protein>
    <submittedName>
        <fullName evidence="4">Uncharacterized conserved protein, DUF58 family, contains vWF domain</fullName>
    </submittedName>
</protein>
<dbReference type="Pfam" id="PF01882">
    <property type="entry name" value="DUF58"/>
    <property type="match status" value="1"/>
</dbReference>
<dbReference type="AlphaFoldDB" id="A0AA94HK92"/>
<evidence type="ECO:0000313" key="4">
    <source>
        <dbReference type="EMBL" id="SFR98810.1"/>
    </source>
</evidence>
<proteinExistence type="predicted"/>